<dbReference type="EMBL" id="KZ852059">
    <property type="protein sequence ID" value="RDH30686.1"/>
    <property type="molecule type" value="Genomic_DNA"/>
</dbReference>
<evidence type="ECO:0000256" key="1">
    <source>
        <dbReference type="SAM" id="MobiDB-lite"/>
    </source>
</evidence>
<name>A0A3F3PWJ8_9EURO</name>
<dbReference type="AlphaFoldDB" id="A0A3F3PWJ8"/>
<keyword evidence="3" id="KW-1185">Reference proteome</keyword>
<organism evidence="2 3">
    <name type="scientific">Aspergillus welwitschiae</name>
    <dbReference type="NCBI Taxonomy" id="1341132"/>
    <lineage>
        <taxon>Eukaryota</taxon>
        <taxon>Fungi</taxon>
        <taxon>Dikarya</taxon>
        <taxon>Ascomycota</taxon>
        <taxon>Pezizomycotina</taxon>
        <taxon>Eurotiomycetes</taxon>
        <taxon>Eurotiomycetidae</taxon>
        <taxon>Eurotiales</taxon>
        <taxon>Aspergillaceae</taxon>
        <taxon>Aspergillus</taxon>
        <taxon>Aspergillus subgen. Circumdati</taxon>
    </lineage>
</organism>
<reference evidence="2 3" key="1">
    <citation type="submission" date="2018-07" db="EMBL/GenBank/DDBJ databases">
        <title>The genomes of Aspergillus section Nigri reveals drivers in fungal speciation.</title>
        <authorList>
            <consortium name="DOE Joint Genome Institute"/>
            <person name="Vesth T.C."/>
            <person name="Nybo J."/>
            <person name="Theobald S."/>
            <person name="Brandl J."/>
            <person name="Frisvad J.C."/>
            <person name="Nielsen K.F."/>
            <person name="Lyhne E.K."/>
            <person name="Kogle M.E."/>
            <person name="Kuo A."/>
            <person name="Riley R."/>
            <person name="Clum A."/>
            <person name="Nolan M."/>
            <person name="Lipzen A."/>
            <person name="Salamov A."/>
            <person name="Henrissat B."/>
            <person name="Wiebenga A."/>
            <person name="De vries R.P."/>
            <person name="Grigoriev I.V."/>
            <person name="Mortensen U.H."/>
            <person name="Andersen M.R."/>
            <person name="Baker S.E."/>
        </authorList>
    </citation>
    <scope>NUCLEOTIDE SEQUENCE [LARGE SCALE GENOMIC DNA]</scope>
    <source>
        <strain evidence="2 3">CBS 139.54b</strain>
    </source>
</reference>
<proteinExistence type="predicted"/>
<gene>
    <name evidence="2" type="ORF">BDQ94DRAFT_148343</name>
</gene>
<evidence type="ECO:0000313" key="3">
    <source>
        <dbReference type="Proteomes" id="UP000253729"/>
    </source>
</evidence>
<feature type="region of interest" description="Disordered" evidence="1">
    <location>
        <begin position="1"/>
        <end position="21"/>
    </location>
</feature>
<dbReference type="Proteomes" id="UP000253729">
    <property type="component" value="Unassembled WGS sequence"/>
</dbReference>
<dbReference type="GeneID" id="38135536"/>
<protein>
    <submittedName>
        <fullName evidence="2">Uncharacterized protein</fullName>
    </submittedName>
</protein>
<accession>A0A3F3PWJ8</accession>
<evidence type="ECO:0000313" key="2">
    <source>
        <dbReference type="EMBL" id="RDH30686.1"/>
    </source>
</evidence>
<sequence length="85" mass="10167">MRKSIKLEKENQRRSTSSKEDRHQLIFLWRQRDRHQPSCPRLKQPACFQRYQRLIKSYHTQAVLSFLYGPGMIPTTTTNIAANYD</sequence>
<dbReference type="RefSeq" id="XP_026623708.1">
    <property type="nucleotide sequence ID" value="XM_026767180.1"/>
</dbReference>